<feature type="region of interest" description="Disordered" evidence="2">
    <location>
        <begin position="1"/>
        <end position="21"/>
    </location>
</feature>
<dbReference type="GeneID" id="65131599"/>
<dbReference type="KEGG" id="vg:65131599"/>
<organism evidence="3 4">
    <name type="scientific">uncultured phage cr124_1</name>
    <dbReference type="NCBI Taxonomy" id="2772090"/>
    <lineage>
        <taxon>Viruses</taxon>
        <taxon>Duplodnaviria</taxon>
        <taxon>Heunggongvirae</taxon>
        <taxon>Uroviricota</taxon>
        <taxon>Caudoviricetes</taxon>
        <taxon>Crassvirales</taxon>
        <taxon>Suoliviridae</taxon>
        <taxon>Oafivirinae</taxon>
        <taxon>Burzaovirus</taxon>
        <taxon>Burzaovirus faecalis</taxon>
    </lineage>
</organism>
<evidence type="ECO:0000313" key="4">
    <source>
        <dbReference type="Proteomes" id="UP000593974"/>
    </source>
</evidence>
<dbReference type="RefSeq" id="YP_010113096.1">
    <property type="nucleotide sequence ID" value="NC_055899.1"/>
</dbReference>
<feature type="coiled-coil region" evidence="1">
    <location>
        <begin position="213"/>
        <end position="256"/>
    </location>
</feature>
<proteinExistence type="predicted"/>
<name>A0A7M1RT52_9CAUD</name>
<dbReference type="EMBL" id="MT774406">
    <property type="protein sequence ID" value="QOR57456.1"/>
    <property type="molecule type" value="Genomic_DNA"/>
</dbReference>
<sequence length="518" mass="56653">MAKKNGKGNVKVAQNNNNGGNNADAAVEAAAMLTTTGGSSMDRNHQVDLLKMAHDRFFLDEKAAEHTGFPQGTIDKLNHINALGIAVCVCNEVKYGTSDFAVVIRKSALPELTEALKEIGVSFDDTKLLPSKDDAEAIEVTASAVTVSEETAKSLDKDAKARAATAGKVFDPTKIKDEEELKEALSGFLAMNRDSKLMDSIMQCVNFYKSYRSIEAKHAIDSAEKTLKNTKDKKYKEYAEKALASAKNDLERLKNMNFHDTFRKIVELTGRVGTLTYGIGAHFFNVTATSGSPVSAFCELRDHSTDKNTGVCKYTDDQIADAVKCLVIIGADDVRSKGKILLEAENKLPEKDRVKEHIDVANKNIAFADKATAAVLAAPGEFVENLKKNFLEGNNFAKKTVIAIKRAYYRDVTPEMMAKVKSDSMLDIATQHAGIISNLFRNPSDPLVGYAKENIIDLEFKTDEEIKAEEEAVAKAAKEAADKIIRPIKRTGSHLLIVLKEPLTSNGKVNENNLTIKV</sequence>
<keyword evidence="4" id="KW-1185">Reference proteome</keyword>
<evidence type="ECO:0000256" key="2">
    <source>
        <dbReference type="SAM" id="MobiDB-lite"/>
    </source>
</evidence>
<evidence type="ECO:0000256" key="1">
    <source>
        <dbReference type="SAM" id="Coils"/>
    </source>
</evidence>
<feature type="compositionally biased region" description="Low complexity" evidence="2">
    <location>
        <begin position="7"/>
        <end position="21"/>
    </location>
</feature>
<dbReference type="Proteomes" id="UP000593974">
    <property type="component" value="Segment"/>
</dbReference>
<protein>
    <submittedName>
        <fullName evidence="3">Uncharacterized protein</fullName>
    </submittedName>
</protein>
<reference evidence="3 4" key="1">
    <citation type="submission" date="2020-07" db="EMBL/GenBank/DDBJ databases">
        <title>Taxonomic proposal: Crassvirales, a new order of highly abundant and diverse bacterial viruses.</title>
        <authorList>
            <person name="Shkoporov A.N."/>
            <person name="Stockdale S.R."/>
            <person name="Guerin E."/>
            <person name="Ross R.P."/>
            <person name="Hill C."/>
        </authorList>
    </citation>
    <scope>NUCLEOTIDE SEQUENCE [LARGE SCALE GENOMIC DNA]</scope>
</reference>
<evidence type="ECO:0000313" key="3">
    <source>
        <dbReference type="EMBL" id="QOR57456.1"/>
    </source>
</evidence>
<keyword evidence="1" id="KW-0175">Coiled coil</keyword>
<accession>A0A7M1RT52</accession>